<dbReference type="RefSeq" id="WP_090305652.1">
    <property type="nucleotide sequence ID" value="NZ_FNZE01000001.1"/>
</dbReference>
<reference evidence="9" key="1">
    <citation type="submission" date="2016-10" db="EMBL/GenBank/DDBJ databases">
        <authorList>
            <person name="Varghese N."/>
            <person name="Submissions S."/>
        </authorList>
    </citation>
    <scope>NUCLEOTIDE SEQUENCE [LARGE SCALE GENOMIC DNA]</scope>
    <source>
        <strain evidence="9">LMG 25967</strain>
    </source>
</reference>
<feature type="transmembrane region" description="Helical" evidence="7">
    <location>
        <begin position="416"/>
        <end position="435"/>
    </location>
</feature>
<dbReference type="GO" id="GO:0015297">
    <property type="term" value="F:antiporter activity"/>
    <property type="evidence" value="ECO:0007669"/>
    <property type="project" value="InterPro"/>
</dbReference>
<dbReference type="CDD" id="cd13136">
    <property type="entry name" value="MATE_DinF_like"/>
    <property type="match status" value="1"/>
</dbReference>
<dbReference type="OrthoDB" id="9789527at2"/>
<feature type="transmembrane region" description="Helical" evidence="7">
    <location>
        <begin position="140"/>
        <end position="159"/>
    </location>
</feature>
<feature type="transmembrane region" description="Helical" evidence="7">
    <location>
        <begin position="193"/>
        <end position="215"/>
    </location>
</feature>
<dbReference type="InterPro" id="IPR050222">
    <property type="entry name" value="MATE_MdtK"/>
</dbReference>
<evidence type="ECO:0000313" key="9">
    <source>
        <dbReference type="Proteomes" id="UP000242930"/>
    </source>
</evidence>
<name>A0A1H6S816_9PSED</name>
<comment type="subcellular location">
    <subcellularLocation>
        <location evidence="1">Membrane</location>
        <topology evidence="1">Multi-pass membrane protein</topology>
    </subcellularLocation>
</comment>
<feature type="transmembrane region" description="Helical" evidence="7">
    <location>
        <begin position="317"/>
        <end position="338"/>
    </location>
</feature>
<evidence type="ECO:0000256" key="1">
    <source>
        <dbReference type="ARBA" id="ARBA00004141"/>
    </source>
</evidence>
<dbReference type="EMBL" id="FNZE01000001">
    <property type="protein sequence ID" value="SEI62034.1"/>
    <property type="molecule type" value="Genomic_DNA"/>
</dbReference>
<dbReference type="PANTHER" id="PTHR43298:SF2">
    <property type="entry name" value="FMN_FAD EXPORTER YEEO-RELATED"/>
    <property type="match status" value="1"/>
</dbReference>
<dbReference type="Pfam" id="PF01554">
    <property type="entry name" value="MatE"/>
    <property type="match status" value="2"/>
</dbReference>
<keyword evidence="9" id="KW-1185">Reference proteome</keyword>
<feature type="transmembrane region" description="Helical" evidence="7">
    <location>
        <begin position="166"/>
        <end position="187"/>
    </location>
</feature>
<dbReference type="InterPro" id="IPR002528">
    <property type="entry name" value="MATE_fam"/>
</dbReference>
<dbReference type="GO" id="GO:0005886">
    <property type="term" value="C:plasma membrane"/>
    <property type="evidence" value="ECO:0007669"/>
    <property type="project" value="TreeGrafter"/>
</dbReference>
<accession>A0A1H6S816</accession>
<evidence type="ECO:0000256" key="2">
    <source>
        <dbReference type="ARBA" id="ARBA00010199"/>
    </source>
</evidence>
<evidence type="ECO:0000256" key="6">
    <source>
        <dbReference type="ARBA" id="ARBA00023136"/>
    </source>
</evidence>
<feature type="transmembrane region" description="Helical" evidence="7">
    <location>
        <begin position="392"/>
        <end position="410"/>
    </location>
</feature>
<feature type="transmembrane region" description="Helical" evidence="7">
    <location>
        <begin position="358"/>
        <end position="380"/>
    </location>
</feature>
<keyword evidence="4 7" id="KW-0812">Transmembrane</keyword>
<dbReference type="Proteomes" id="UP000242930">
    <property type="component" value="Unassembled WGS sequence"/>
</dbReference>
<dbReference type="NCBIfam" id="TIGR00797">
    <property type="entry name" value="matE"/>
    <property type="match status" value="1"/>
</dbReference>
<keyword evidence="3" id="KW-0813">Transport</keyword>
<organism evidence="8 9">
    <name type="scientific">Pseudomonas linyingensis</name>
    <dbReference type="NCBI Taxonomy" id="915471"/>
    <lineage>
        <taxon>Bacteria</taxon>
        <taxon>Pseudomonadati</taxon>
        <taxon>Pseudomonadota</taxon>
        <taxon>Gammaproteobacteria</taxon>
        <taxon>Pseudomonadales</taxon>
        <taxon>Pseudomonadaceae</taxon>
        <taxon>Pseudomonas</taxon>
    </lineage>
</organism>
<sequence length="448" mass="48171">MSSLCDAWRHAPTQRRVWALAGPMILSNLSVPLVALVDSAVVGHLPHAYQLGAVAVGGSLYSLLVWTFGFLRMGTTGFAAQACGRGDGGALRQLLGQGLLLAGALALLCGLLVVPLLPALLTLMQPGAELDALARDYLHIRLLGLPAALASYALIGWLLGSQNARAPLLMLLTANLLNVALDLWFVLGLEWGVAGAAWASVIAEWSGALLGLALASRRLREYLGRADWQALRRWASWRPLLAVNRDIFIRTLALQSVFLLLTVQGTRLGDATVAANALLLNGLLLTAHALDGLAHALEALCGHAIGARDRLALRRSLWVAGIWSLLASLGFAALFLLGGQWFVDLQTDIAEVRAIAHAHLPFLAALPLLAVWSYLLDGLFIGATRAREMRDAMLLAFALCLPLAWLLQGLGNAGLWLAFLVFMLTRSLVLGAFFWRIERRGGWVPAER</sequence>
<dbReference type="InterPro" id="IPR044644">
    <property type="entry name" value="DinF-like"/>
</dbReference>
<evidence type="ECO:0000256" key="7">
    <source>
        <dbReference type="SAM" id="Phobius"/>
    </source>
</evidence>
<protein>
    <submittedName>
        <fullName evidence="8">Multidrug resistance protein, MATE family</fullName>
    </submittedName>
</protein>
<comment type="similarity">
    <text evidence="2">Belongs to the multi antimicrobial extrusion (MATE) (TC 2.A.66.1) family.</text>
</comment>
<keyword evidence="5 7" id="KW-1133">Transmembrane helix</keyword>
<evidence type="ECO:0000256" key="3">
    <source>
        <dbReference type="ARBA" id="ARBA00022448"/>
    </source>
</evidence>
<dbReference type="PANTHER" id="PTHR43298">
    <property type="entry name" value="MULTIDRUG RESISTANCE PROTEIN NORM-RELATED"/>
    <property type="match status" value="1"/>
</dbReference>
<feature type="transmembrane region" description="Helical" evidence="7">
    <location>
        <begin position="49"/>
        <end position="71"/>
    </location>
</feature>
<keyword evidence="6 7" id="KW-0472">Membrane</keyword>
<dbReference type="STRING" id="915471.SAMN05216201_101250"/>
<evidence type="ECO:0000313" key="8">
    <source>
        <dbReference type="EMBL" id="SEI62034.1"/>
    </source>
</evidence>
<proteinExistence type="inferred from homology"/>
<dbReference type="GO" id="GO:0042910">
    <property type="term" value="F:xenobiotic transmembrane transporter activity"/>
    <property type="evidence" value="ECO:0007669"/>
    <property type="project" value="InterPro"/>
</dbReference>
<feature type="transmembrane region" description="Helical" evidence="7">
    <location>
        <begin position="99"/>
        <end position="120"/>
    </location>
</feature>
<evidence type="ECO:0000256" key="5">
    <source>
        <dbReference type="ARBA" id="ARBA00022989"/>
    </source>
</evidence>
<gene>
    <name evidence="8" type="ORF">SAMN05216201_101250</name>
</gene>
<dbReference type="AlphaFoldDB" id="A0A1H6S816"/>
<evidence type="ECO:0000256" key="4">
    <source>
        <dbReference type="ARBA" id="ARBA00022692"/>
    </source>
</evidence>
<feature type="transmembrane region" description="Helical" evidence="7">
    <location>
        <begin position="17"/>
        <end position="37"/>
    </location>
</feature>